<dbReference type="Proteomes" id="UP001377168">
    <property type="component" value="Unassembled WGS sequence"/>
</dbReference>
<sequence>MSDDRTHDLRDHDGGPGSEGSRDHSEVGRGHDDGGDEYSATALGSQWFERPEPEPEPETAAERATLVQRVRPDAEPDRVDGEVLRFGPGVTALARNRVAHNSTAAVWHGGTLAGRPEDGRPPEKPRRGGLRRYTLAGVVLLAVLVFLAWQRFGPGLAVQDVSVRTVTEGPGCDGTADVVGVVDTNGRPGTLTYRWARSDGTTSGLLTEKLTRGQERARLHLLWTFHGSGEYRARAELRIVSPSPRTADVRFAYSCP</sequence>
<protein>
    <submittedName>
        <fullName evidence="1">Uncharacterized protein</fullName>
    </submittedName>
</protein>
<evidence type="ECO:0000313" key="2">
    <source>
        <dbReference type="Proteomes" id="UP001377168"/>
    </source>
</evidence>
<organism evidence="1 2">
    <name type="scientific">Streptomyces achmelvichensis</name>
    <dbReference type="NCBI Taxonomy" id="3134111"/>
    <lineage>
        <taxon>Bacteria</taxon>
        <taxon>Bacillati</taxon>
        <taxon>Actinomycetota</taxon>
        <taxon>Actinomycetes</taxon>
        <taxon>Kitasatosporales</taxon>
        <taxon>Streptomycetaceae</taxon>
        <taxon>Streptomyces</taxon>
    </lineage>
</organism>
<proteinExistence type="predicted"/>
<evidence type="ECO:0000313" key="1">
    <source>
        <dbReference type="EMBL" id="MEJ8633121.1"/>
    </source>
</evidence>
<gene>
    <name evidence="1" type="ORF">WKI67_06910</name>
</gene>
<accession>A0ACC6PP16</accession>
<keyword evidence="2" id="KW-1185">Reference proteome</keyword>
<comment type="caution">
    <text evidence="1">The sequence shown here is derived from an EMBL/GenBank/DDBJ whole genome shotgun (WGS) entry which is preliminary data.</text>
</comment>
<reference evidence="1" key="1">
    <citation type="submission" date="2024-03" db="EMBL/GenBank/DDBJ databases">
        <title>Novel Streptomyces species of biotechnological and ecological value are a feature of Machair soil.</title>
        <authorList>
            <person name="Prole J.R."/>
            <person name="Goodfellow M."/>
            <person name="Allenby N."/>
            <person name="Ward A.C."/>
        </authorList>
    </citation>
    <scope>NUCLEOTIDE SEQUENCE</scope>
    <source>
        <strain evidence="1">MS2.AVA.5</strain>
    </source>
</reference>
<dbReference type="EMBL" id="JBBKAJ010000022">
    <property type="protein sequence ID" value="MEJ8633121.1"/>
    <property type="molecule type" value="Genomic_DNA"/>
</dbReference>
<name>A0ACC6PP16_9ACTN</name>